<protein>
    <recommendedName>
        <fullName evidence="3">S-methyl-5-thioribose-1-phosphate isomerase</fullName>
    </recommendedName>
</protein>
<dbReference type="InterPro" id="IPR011559">
    <property type="entry name" value="Initiation_fac_2B_a/b/d"/>
</dbReference>
<dbReference type="InterPro" id="IPR027363">
    <property type="entry name" value="M1Pi_N"/>
</dbReference>
<name>A0A0F9AAF4_9ZZZZ</name>
<dbReference type="NCBIfam" id="TIGR00512">
    <property type="entry name" value="salvage_mtnA"/>
    <property type="match status" value="1"/>
</dbReference>
<evidence type="ECO:0008006" key="3">
    <source>
        <dbReference type="Google" id="ProtNLM"/>
    </source>
</evidence>
<dbReference type="Gene3D" id="3.40.50.10470">
    <property type="entry name" value="Translation initiation factor eif-2b, domain 2"/>
    <property type="match status" value="1"/>
</dbReference>
<dbReference type="EMBL" id="LAZR01043701">
    <property type="protein sequence ID" value="KKL06445.1"/>
    <property type="molecule type" value="Genomic_DNA"/>
</dbReference>
<dbReference type="HAMAP" id="MF_01678">
    <property type="entry name" value="Salvage_MtnA"/>
    <property type="match status" value="1"/>
</dbReference>
<evidence type="ECO:0000313" key="2">
    <source>
        <dbReference type="EMBL" id="KKL06445.1"/>
    </source>
</evidence>
<dbReference type="Gene3D" id="1.20.120.420">
    <property type="entry name" value="translation initiation factor eif-2b, domain 1"/>
    <property type="match status" value="1"/>
</dbReference>
<proteinExistence type="inferred from homology"/>
<dbReference type="InterPro" id="IPR037171">
    <property type="entry name" value="NagB/RpiA_transferase-like"/>
</dbReference>
<dbReference type="PANTHER" id="PTHR43475:SF1">
    <property type="entry name" value="METHYLTHIORIBOSE-1-PHOSPHATE ISOMERASE"/>
    <property type="match status" value="1"/>
</dbReference>
<gene>
    <name evidence="2" type="ORF">LCGC14_2595970</name>
</gene>
<dbReference type="InterPro" id="IPR005251">
    <property type="entry name" value="IF-M1Pi"/>
</dbReference>
<dbReference type="GO" id="GO:0046523">
    <property type="term" value="F:S-methyl-5-thioribose-1-phosphate isomerase activity"/>
    <property type="evidence" value="ECO:0007669"/>
    <property type="project" value="TreeGrafter"/>
</dbReference>
<organism evidence="2">
    <name type="scientific">marine sediment metagenome</name>
    <dbReference type="NCBI Taxonomy" id="412755"/>
    <lineage>
        <taxon>unclassified sequences</taxon>
        <taxon>metagenomes</taxon>
        <taxon>ecological metagenomes</taxon>
    </lineage>
</organism>
<dbReference type="AlphaFoldDB" id="A0A0F9AAF4"/>
<comment type="caution">
    <text evidence="2">The sequence shown here is derived from an EMBL/GenBank/DDBJ whole genome shotgun (WGS) entry which is preliminary data.</text>
</comment>
<accession>A0A0F9AAF4</accession>
<dbReference type="Pfam" id="PF01008">
    <property type="entry name" value="IF-2B"/>
    <property type="match status" value="1"/>
</dbReference>
<dbReference type="InterPro" id="IPR042529">
    <property type="entry name" value="IF_2B-like_C"/>
</dbReference>
<dbReference type="PANTHER" id="PTHR43475">
    <property type="entry name" value="METHYLTHIORIBOSE-1-PHOSPHATE ISOMERASE"/>
    <property type="match status" value="1"/>
</dbReference>
<dbReference type="FunFam" id="3.40.50.10470:FF:000006">
    <property type="entry name" value="Methylthioribose-1-phosphate isomerase"/>
    <property type="match status" value="1"/>
</dbReference>
<dbReference type="InterPro" id="IPR000649">
    <property type="entry name" value="IF-2B-related"/>
</dbReference>
<dbReference type="NCBIfam" id="NF004326">
    <property type="entry name" value="PRK05720.1"/>
    <property type="match status" value="1"/>
</dbReference>
<dbReference type="SUPFAM" id="SSF100950">
    <property type="entry name" value="NagB/RpiA/CoA transferase-like"/>
    <property type="match status" value="1"/>
</dbReference>
<dbReference type="GO" id="GO:0019509">
    <property type="term" value="P:L-methionine salvage from methylthioadenosine"/>
    <property type="evidence" value="ECO:0007669"/>
    <property type="project" value="TreeGrafter"/>
</dbReference>
<evidence type="ECO:0000256" key="1">
    <source>
        <dbReference type="ARBA" id="ARBA00023235"/>
    </source>
</evidence>
<keyword evidence="1" id="KW-0413">Isomerase</keyword>
<dbReference type="NCBIfam" id="TIGR00524">
    <property type="entry name" value="eIF-2B_rel"/>
    <property type="match status" value="1"/>
</dbReference>
<sequence length="348" mass="37337">MRVQGKDYRTIWMTGSAVKTINQPLIPHKFEIVTLLTHRDTAEAISTMVLRGAGAIGAAAAFGMAQVYIEAPPEEPARSEYIAAGDETLRTTRPTAQDLFWALDRVRGAAEKAAPDKAAEVATAESQAIAEEYVEAGRRIAENSAVLIEDGTCVLTHCNAGWLAFVDWGSALAPVYFAHRAGRKVSVLADETRPRSQGARLTAWELQAEGVPVKIIADNAAGLLMRRGEVDLVITGADRIAANGDVANKIGTYEKALCAKANNVPFYVAAPSSTFDLNCPDGDHIPIEERDADEVLYARGQCEDGRMISVRLAPEGVDALNPAFDVTPAELIAGLITDQGIIRPDRTV</sequence>
<reference evidence="2" key="1">
    <citation type="journal article" date="2015" name="Nature">
        <title>Complex archaea that bridge the gap between prokaryotes and eukaryotes.</title>
        <authorList>
            <person name="Spang A."/>
            <person name="Saw J.H."/>
            <person name="Jorgensen S.L."/>
            <person name="Zaremba-Niedzwiedzka K."/>
            <person name="Martijn J."/>
            <person name="Lind A.E."/>
            <person name="van Eijk R."/>
            <person name="Schleper C."/>
            <person name="Guy L."/>
            <person name="Ettema T.J."/>
        </authorList>
    </citation>
    <scope>NUCLEOTIDE SEQUENCE</scope>
</reference>